<proteinExistence type="inferred from homology"/>
<dbReference type="SUPFAM" id="SSF53807">
    <property type="entry name" value="Helical backbone' metal receptor"/>
    <property type="match status" value="1"/>
</dbReference>
<dbReference type="RefSeq" id="WP_132079080.1">
    <property type="nucleotide sequence ID" value="NZ_SLUI01000005.1"/>
</dbReference>
<dbReference type="InterPro" id="IPR050902">
    <property type="entry name" value="ABC_Transporter_SBP"/>
</dbReference>
<reference evidence="4 5" key="1">
    <citation type="submission" date="2019-03" db="EMBL/GenBank/DDBJ databases">
        <title>Genomic Encyclopedia of Type Strains, Phase IV (KMG-IV): sequencing the most valuable type-strain genomes for metagenomic binning, comparative biology and taxonomic classification.</title>
        <authorList>
            <person name="Goeker M."/>
        </authorList>
    </citation>
    <scope>NUCLEOTIDE SEQUENCE [LARGE SCALE GENOMIC DNA]</scope>
    <source>
        <strain evidence="4 5">DSM 15969</strain>
    </source>
</reference>
<evidence type="ECO:0000313" key="4">
    <source>
        <dbReference type="EMBL" id="TCL37861.1"/>
    </source>
</evidence>
<evidence type="ECO:0000259" key="3">
    <source>
        <dbReference type="PROSITE" id="PS50983"/>
    </source>
</evidence>
<organism evidence="4 5">
    <name type="scientific">Anaerospora hongkongensis</name>
    <dbReference type="NCBI Taxonomy" id="244830"/>
    <lineage>
        <taxon>Bacteria</taxon>
        <taxon>Bacillati</taxon>
        <taxon>Bacillota</taxon>
        <taxon>Negativicutes</taxon>
        <taxon>Selenomonadales</taxon>
        <taxon>Sporomusaceae</taxon>
        <taxon>Anaerospora</taxon>
    </lineage>
</organism>
<dbReference type="PANTHER" id="PTHR30535:SF7">
    <property type="entry name" value="IRON(III) DICITRATE-BINDING PROTEIN"/>
    <property type="match status" value="1"/>
</dbReference>
<dbReference type="AlphaFoldDB" id="A0A4R1PYI4"/>
<gene>
    <name evidence="4" type="ORF">EV210_105302</name>
</gene>
<evidence type="ECO:0000256" key="2">
    <source>
        <dbReference type="SAM" id="SignalP"/>
    </source>
</evidence>
<dbReference type="PROSITE" id="PS50983">
    <property type="entry name" value="FE_B12_PBP"/>
    <property type="match status" value="1"/>
</dbReference>
<dbReference type="Gene3D" id="3.40.50.1980">
    <property type="entry name" value="Nitrogenase molybdenum iron protein domain"/>
    <property type="match status" value="2"/>
</dbReference>
<feature type="chain" id="PRO_5020276147" evidence="2">
    <location>
        <begin position="28"/>
        <end position="344"/>
    </location>
</feature>
<dbReference type="EMBL" id="SLUI01000005">
    <property type="protein sequence ID" value="TCL37861.1"/>
    <property type="molecule type" value="Genomic_DNA"/>
</dbReference>
<accession>A0A4R1PYI4</accession>
<dbReference type="Proteomes" id="UP000295063">
    <property type="component" value="Unassembled WGS sequence"/>
</dbReference>
<dbReference type="InterPro" id="IPR002491">
    <property type="entry name" value="ABC_transptr_periplasmic_BD"/>
</dbReference>
<comment type="similarity">
    <text evidence="1">Belongs to the bacterial solute-binding protein 8 family.</text>
</comment>
<dbReference type="PANTHER" id="PTHR30535">
    <property type="entry name" value="VITAMIN B12-BINDING PROTEIN"/>
    <property type="match status" value="1"/>
</dbReference>
<protein>
    <submittedName>
        <fullName evidence="4">Iron complex transport system substrate-binding protein</fullName>
    </submittedName>
</protein>
<dbReference type="Pfam" id="PF01497">
    <property type="entry name" value="Peripla_BP_2"/>
    <property type="match status" value="1"/>
</dbReference>
<keyword evidence="2" id="KW-0732">Signal</keyword>
<keyword evidence="5" id="KW-1185">Reference proteome</keyword>
<evidence type="ECO:0000313" key="5">
    <source>
        <dbReference type="Proteomes" id="UP000295063"/>
    </source>
</evidence>
<sequence length="344" mass="37657">MPHCTKKLFLSLAACMLLLLPTGCSPAASISPAAPPAAAATGYSPVTIHNFDAAENKVDYTYQHAPVRVAITHPGATELLLELGLDDKILSTLAPYGPPLKRVAERYARLPLMTAPFVPSQEEMLEMQPDLIIGWAHNFGDTALSDVYFWHEQNIATYIIPSTLNKSEPTLENAVYALLDDMGKIFGVQSKTAALIQTYQSRVAAIEQRLSHIPAKKTVMVLQNHSNGQFSLYDHSYLIHAMIKTAGGISIADDVPFIVGAETVLAYDPDYILYVSVSRNGTDELTDAEAAAQLKEVDELSSMRAIRENHIINLPFFTVNNGGIRTVDAVEKIACQLYPLQMQD</sequence>
<evidence type="ECO:0000256" key="1">
    <source>
        <dbReference type="ARBA" id="ARBA00008814"/>
    </source>
</evidence>
<feature type="signal peptide" evidence="2">
    <location>
        <begin position="1"/>
        <end position="27"/>
    </location>
</feature>
<dbReference type="OrthoDB" id="89746at2"/>
<feature type="domain" description="Fe/B12 periplasmic-binding" evidence="3">
    <location>
        <begin position="68"/>
        <end position="341"/>
    </location>
</feature>
<name>A0A4R1PYI4_9FIRM</name>
<comment type="caution">
    <text evidence="4">The sequence shown here is derived from an EMBL/GenBank/DDBJ whole genome shotgun (WGS) entry which is preliminary data.</text>
</comment>